<accession>A0ABR5L4S5</accession>
<reference evidence="5 6" key="1">
    <citation type="submission" date="2015-10" db="EMBL/GenBank/DDBJ databases">
        <title>Comparative genomics and high-throughput reverse genetic screens identify a new phytobacterial MAMP and an Arabidopsis receptor required for immune elicitation.</title>
        <authorList>
            <person name="Mott G.A."/>
            <person name="Thakur S."/>
            <person name="Wang P.W."/>
            <person name="Desveaux D."/>
            <person name="Guttman D.S."/>
        </authorList>
    </citation>
    <scope>NUCLEOTIDE SEQUENCE [LARGE SCALE GENOMIC DNA]</scope>
    <source>
        <strain evidence="5 6">BR1</strain>
    </source>
</reference>
<sequence length="242" mass="25872">MSSSALDGSQQYLKSSFFFLFLTIFVPFGLGHFVSYLFRTVNAVIYVDLQVDLSLPASSLGMLTGVYFLTFAAAQIDRYGPRSVQAPMLLFAVAGSVIFSISSTETGLLIGRGLVGLGVAGSLMSAIKACAIWLPVERLPLSTADWRAGRDGVDHAFACVAELADLARSVSDAGAADLLCGRGHTPQCSQSLRDQKHPLQRYVCRSRQTLFFLDVLASGVVFSVFARHLHVGTVAVDGTVVA</sequence>
<comment type="caution">
    <text evidence="5">The sequence shown here is derived from an EMBL/GenBank/DDBJ whole genome shotgun (WGS) entry which is preliminary data.</text>
</comment>
<evidence type="ECO:0000256" key="4">
    <source>
        <dbReference type="SAM" id="Phobius"/>
    </source>
</evidence>
<feature type="transmembrane region" description="Helical" evidence="4">
    <location>
        <begin position="210"/>
        <end position="229"/>
    </location>
</feature>
<organism evidence="5 6">
    <name type="scientific">Pseudomonas savastanoi pv. glycinea</name>
    <name type="common">Pseudomonas syringae pv. glycinea</name>
    <dbReference type="NCBI Taxonomy" id="318"/>
    <lineage>
        <taxon>Bacteria</taxon>
        <taxon>Pseudomonadati</taxon>
        <taxon>Pseudomonadota</taxon>
        <taxon>Gammaproteobacteria</taxon>
        <taxon>Pseudomonadales</taxon>
        <taxon>Pseudomonadaceae</taxon>
        <taxon>Pseudomonas</taxon>
    </lineage>
</organism>
<evidence type="ECO:0000313" key="5">
    <source>
        <dbReference type="EMBL" id="KPC39825.1"/>
    </source>
</evidence>
<feature type="transmembrane region" description="Helical" evidence="4">
    <location>
        <begin position="109"/>
        <end position="134"/>
    </location>
</feature>
<keyword evidence="3 4" id="KW-0472">Membrane</keyword>
<feature type="transmembrane region" description="Helical" evidence="4">
    <location>
        <begin position="53"/>
        <end position="74"/>
    </location>
</feature>
<dbReference type="Pfam" id="PF07690">
    <property type="entry name" value="MFS_1"/>
    <property type="match status" value="1"/>
</dbReference>
<dbReference type="InterPro" id="IPR036259">
    <property type="entry name" value="MFS_trans_sf"/>
</dbReference>
<name>A0ABR5L4S5_PSESG</name>
<evidence type="ECO:0000256" key="2">
    <source>
        <dbReference type="ARBA" id="ARBA00022989"/>
    </source>
</evidence>
<proteinExistence type="predicted"/>
<feature type="transmembrane region" description="Helical" evidence="4">
    <location>
        <begin position="12"/>
        <end position="33"/>
    </location>
</feature>
<gene>
    <name evidence="5" type="ORF">AC496_2700</name>
</gene>
<evidence type="ECO:0000313" key="6">
    <source>
        <dbReference type="Proteomes" id="UP000037836"/>
    </source>
</evidence>
<keyword evidence="1 4" id="KW-0812">Transmembrane</keyword>
<evidence type="ECO:0008006" key="7">
    <source>
        <dbReference type="Google" id="ProtNLM"/>
    </source>
</evidence>
<evidence type="ECO:0000256" key="1">
    <source>
        <dbReference type="ARBA" id="ARBA00022692"/>
    </source>
</evidence>
<feature type="transmembrane region" description="Helical" evidence="4">
    <location>
        <begin position="86"/>
        <end position="103"/>
    </location>
</feature>
<keyword evidence="2 4" id="KW-1133">Transmembrane helix</keyword>
<dbReference type="Gene3D" id="1.20.1250.20">
    <property type="entry name" value="MFS general substrate transporter like domains"/>
    <property type="match status" value="1"/>
</dbReference>
<dbReference type="Proteomes" id="UP000037836">
    <property type="component" value="Unassembled WGS sequence"/>
</dbReference>
<dbReference type="SUPFAM" id="SSF103473">
    <property type="entry name" value="MFS general substrate transporter"/>
    <property type="match status" value="1"/>
</dbReference>
<dbReference type="InterPro" id="IPR011701">
    <property type="entry name" value="MFS"/>
</dbReference>
<keyword evidence="6" id="KW-1185">Reference proteome</keyword>
<dbReference type="EMBL" id="LGLO01000094">
    <property type="protein sequence ID" value="KPC39825.1"/>
    <property type="molecule type" value="Genomic_DNA"/>
</dbReference>
<protein>
    <recommendedName>
        <fullName evidence="7">Major facilitator superfamily (MFS) profile domain-containing protein</fullName>
    </recommendedName>
</protein>
<evidence type="ECO:0000256" key="3">
    <source>
        <dbReference type="ARBA" id="ARBA00023136"/>
    </source>
</evidence>